<evidence type="ECO:0008006" key="4">
    <source>
        <dbReference type="Google" id="ProtNLM"/>
    </source>
</evidence>
<dbReference type="Proteomes" id="UP000053370">
    <property type="component" value="Unassembled WGS sequence"/>
</dbReference>
<feature type="transmembrane region" description="Helical" evidence="1">
    <location>
        <begin position="348"/>
        <end position="366"/>
    </location>
</feature>
<feature type="transmembrane region" description="Helical" evidence="1">
    <location>
        <begin position="233"/>
        <end position="253"/>
    </location>
</feature>
<evidence type="ECO:0000256" key="1">
    <source>
        <dbReference type="SAM" id="Phobius"/>
    </source>
</evidence>
<feature type="transmembrane region" description="Helical" evidence="1">
    <location>
        <begin position="322"/>
        <end position="342"/>
    </location>
</feature>
<organism evidence="2">
    <name type="scientific">Flexilinea flocculi</name>
    <dbReference type="NCBI Taxonomy" id="1678840"/>
    <lineage>
        <taxon>Bacteria</taxon>
        <taxon>Bacillati</taxon>
        <taxon>Chloroflexota</taxon>
        <taxon>Anaerolineae</taxon>
        <taxon>Anaerolineales</taxon>
        <taxon>Anaerolineaceae</taxon>
        <taxon>Flexilinea</taxon>
    </lineage>
</organism>
<feature type="transmembrane region" description="Helical" evidence="1">
    <location>
        <begin position="205"/>
        <end position="221"/>
    </location>
</feature>
<feature type="transmembrane region" description="Helical" evidence="1">
    <location>
        <begin position="296"/>
        <end position="315"/>
    </location>
</feature>
<feature type="transmembrane region" description="Helical" evidence="1">
    <location>
        <begin position="378"/>
        <end position="398"/>
    </location>
</feature>
<proteinExistence type="predicted"/>
<protein>
    <recommendedName>
        <fullName evidence="4">Dolichyl-phosphate-mannose-protein mannosyltransferase</fullName>
    </recommendedName>
</protein>
<feature type="transmembrane region" description="Helical" evidence="1">
    <location>
        <begin position="68"/>
        <end position="89"/>
    </location>
</feature>
<accession>A0A0K8P9Q6</accession>
<feature type="transmembrane region" description="Helical" evidence="1">
    <location>
        <begin position="159"/>
        <end position="176"/>
    </location>
</feature>
<reference evidence="2" key="1">
    <citation type="journal article" date="2015" name="Genome Announc.">
        <title>Draft Genome Sequence of Anaerolineae Strain TC1, a Novel Isolate from a Methanogenic Wastewater Treatment System.</title>
        <authorList>
            <person name="Matsuura N."/>
            <person name="Tourlousse D.M."/>
            <person name="Sun L."/>
            <person name="Toyonaga M."/>
            <person name="Kuroda K."/>
            <person name="Ohashi A."/>
            <person name="Cruz R."/>
            <person name="Yamaguchi T."/>
            <person name="Sekiguchi Y."/>
        </authorList>
    </citation>
    <scope>NUCLEOTIDE SEQUENCE [LARGE SCALE GENOMIC DNA]</scope>
    <source>
        <strain evidence="2">TC1</strain>
    </source>
</reference>
<gene>
    <name evidence="2" type="ORF">ATC1_11323</name>
</gene>
<feature type="transmembrane region" description="Helical" evidence="1">
    <location>
        <begin position="136"/>
        <end position="153"/>
    </location>
</feature>
<dbReference type="AlphaFoldDB" id="A0A0K8P9Q6"/>
<keyword evidence="1" id="KW-0812">Transmembrane</keyword>
<sequence length="537" mass="61736">MDKNQKTNLSIIIILGFIYFCLMIPANATGAKTPQMLSIFEVDEYAQYEHVLRMLTPGETLYQSIRNFFVYLHYFYGYPFYFLSAILLFPLKLINGSNWPDNTQTIVCWLRQTVSVLPIIASAGMLVWITTRLKRRFLSIGLFVFLLTLPGVILNNFWWHPDSLSLFFITLVFFFLDRDQLRFGRNFYAAAAACGVAVGIKYAGLYFAAAIAVYLLIGFFLKKISWKQTVFRGLSFVLIMIASVVISNPLLLLPQERAEILRTQQLQFEQTGTGIFVDRHSAFLENWNLPSDIRRYYAETWCFVFALGSLIAGFFRSRAEKIHSATLLAYLIVTFSVILLAASRRLHYYLPVVLPLFAMLPSLFQTTSAKHKKLFDTLLCLVLLLQGIPNLLLSVSLFRTQLSREATSPAIQLYEQVKSELLPQISQPEGRMLRVFRDWKIYFPEQDGFAVQMDWEMATLERIQAWDPDLILLEQENIRMFADPEAVSEAVDPEAMQKMHAFYASAAQDQLPGYRKVLENHFAVVFEKTSDSKLEVK</sequence>
<keyword evidence="1" id="KW-0472">Membrane</keyword>
<keyword evidence="3" id="KW-1185">Reference proteome</keyword>
<name>A0A0K8P9Q6_9CHLR</name>
<feature type="transmembrane region" description="Helical" evidence="1">
    <location>
        <begin position="6"/>
        <end position="26"/>
    </location>
</feature>
<keyword evidence="1" id="KW-1133">Transmembrane helix</keyword>
<dbReference type="RefSeq" id="WP_062277627.1">
    <property type="nucleotide sequence ID" value="NZ_DF968179.1"/>
</dbReference>
<dbReference type="EMBL" id="DF968179">
    <property type="protein sequence ID" value="GAP39393.1"/>
    <property type="molecule type" value="Genomic_DNA"/>
</dbReference>
<dbReference type="OrthoDB" id="148790at2"/>
<evidence type="ECO:0000313" key="2">
    <source>
        <dbReference type="EMBL" id="GAP39393.1"/>
    </source>
</evidence>
<evidence type="ECO:0000313" key="3">
    <source>
        <dbReference type="Proteomes" id="UP000053370"/>
    </source>
</evidence>